<dbReference type="Gene3D" id="1.10.510.10">
    <property type="entry name" value="Transferase(Phosphotransferase) domain 1"/>
    <property type="match status" value="1"/>
</dbReference>
<reference evidence="17" key="1">
    <citation type="submission" date="2022-11" db="EMBL/GenBank/DDBJ databases">
        <authorList>
            <person name="Hyden B.L."/>
            <person name="Feng K."/>
            <person name="Yates T."/>
            <person name="Jawdy S."/>
            <person name="Smart L.B."/>
            <person name="Muchero W."/>
        </authorList>
    </citation>
    <scope>NUCLEOTIDE SEQUENCE</scope>
    <source>
        <tissue evidence="17">Shoot tip</tissue>
    </source>
</reference>
<keyword evidence="11" id="KW-0067">ATP-binding</keyword>
<evidence type="ECO:0000313" key="17">
    <source>
        <dbReference type="EMBL" id="KAJ6712565.1"/>
    </source>
</evidence>
<comment type="caution">
    <text evidence="17">The sequence shown here is derived from an EMBL/GenBank/DDBJ whole genome shotgun (WGS) entry which is preliminary data.</text>
</comment>
<dbReference type="InterPro" id="IPR000719">
    <property type="entry name" value="Prot_kinase_dom"/>
</dbReference>
<keyword evidence="5" id="KW-0808">Transferase</keyword>
<feature type="domain" description="EF-hand" evidence="16">
    <location>
        <begin position="123"/>
        <end position="158"/>
    </location>
</feature>
<dbReference type="Pfam" id="PF13499">
    <property type="entry name" value="EF-hand_7"/>
    <property type="match status" value="2"/>
</dbReference>
<keyword evidence="18" id="KW-1185">Reference proteome</keyword>
<proteinExistence type="inferred from homology"/>
<dbReference type="PANTHER" id="PTHR24349">
    <property type="entry name" value="SERINE/THREONINE-PROTEIN KINASE"/>
    <property type="match status" value="1"/>
</dbReference>
<evidence type="ECO:0000259" key="15">
    <source>
        <dbReference type="PROSITE" id="PS50011"/>
    </source>
</evidence>
<keyword evidence="6" id="KW-0479">Metal-binding</keyword>
<name>A0A9Q0TJA7_SALPP</name>
<dbReference type="AlphaFoldDB" id="A0A9Q0TJA7"/>
<evidence type="ECO:0000256" key="8">
    <source>
        <dbReference type="ARBA" id="ARBA00022741"/>
    </source>
</evidence>
<dbReference type="InterPro" id="IPR011992">
    <property type="entry name" value="EF-hand-dom_pair"/>
</dbReference>
<dbReference type="SUPFAM" id="SSF47473">
    <property type="entry name" value="EF-hand"/>
    <property type="match status" value="1"/>
</dbReference>
<dbReference type="GO" id="GO:0005524">
    <property type="term" value="F:ATP binding"/>
    <property type="evidence" value="ECO:0007669"/>
    <property type="project" value="UniProtKB-KW"/>
</dbReference>
<dbReference type="InterPro" id="IPR018247">
    <property type="entry name" value="EF_Hand_1_Ca_BS"/>
</dbReference>
<feature type="transmembrane region" description="Helical" evidence="14">
    <location>
        <begin position="7"/>
        <end position="25"/>
    </location>
</feature>
<dbReference type="Proteomes" id="UP001151532">
    <property type="component" value="Chromosome 1"/>
</dbReference>
<feature type="domain" description="EF-hand" evidence="16">
    <location>
        <begin position="159"/>
        <end position="194"/>
    </location>
</feature>
<evidence type="ECO:0000256" key="9">
    <source>
        <dbReference type="ARBA" id="ARBA00022777"/>
    </source>
</evidence>
<dbReference type="EMBL" id="JAPFFK010000015">
    <property type="protein sequence ID" value="KAJ6712565.1"/>
    <property type="molecule type" value="Genomic_DNA"/>
</dbReference>
<keyword evidence="7" id="KW-0677">Repeat</keyword>
<comment type="catalytic activity">
    <reaction evidence="13">
        <text>L-seryl-[protein] + ATP = O-phospho-L-seryl-[protein] + ADP + H(+)</text>
        <dbReference type="Rhea" id="RHEA:17989"/>
        <dbReference type="Rhea" id="RHEA-COMP:9863"/>
        <dbReference type="Rhea" id="RHEA-COMP:11604"/>
        <dbReference type="ChEBI" id="CHEBI:15378"/>
        <dbReference type="ChEBI" id="CHEBI:29999"/>
        <dbReference type="ChEBI" id="CHEBI:30616"/>
        <dbReference type="ChEBI" id="CHEBI:83421"/>
        <dbReference type="ChEBI" id="CHEBI:456216"/>
        <dbReference type="EC" id="2.7.11.1"/>
    </reaction>
</comment>
<keyword evidence="3" id="KW-0723">Serine/threonine-protein kinase</keyword>
<dbReference type="SMART" id="SM00054">
    <property type="entry name" value="EFh"/>
    <property type="match status" value="4"/>
</dbReference>
<dbReference type="EC" id="2.7.11.1" evidence="2"/>
<dbReference type="Pfam" id="PF00069">
    <property type="entry name" value="Pkinase"/>
    <property type="match status" value="1"/>
</dbReference>
<evidence type="ECO:0000256" key="3">
    <source>
        <dbReference type="ARBA" id="ARBA00022527"/>
    </source>
</evidence>
<dbReference type="FunFam" id="1.10.238.10:FF:000015">
    <property type="entry name" value="Calcium-dependent protein kinase 1"/>
    <property type="match status" value="1"/>
</dbReference>
<dbReference type="PROSITE" id="PS00018">
    <property type="entry name" value="EF_HAND_1"/>
    <property type="match status" value="4"/>
</dbReference>
<keyword evidence="14" id="KW-0472">Membrane</keyword>
<dbReference type="InterPro" id="IPR050205">
    <property type="entry name" value="CDPK_Ser/Thr_kinases"/>
</dbReference>
<dbReference type="GO" id="GO:0004674">
    <property type="term" value="F:protein serine/threonine kinase activity"/>
    <property type="evidence" value="ECO:0007669"/>
    <property type="project" value="UniProtKB-KW"/>
</dbReference>
<evidence type="ECO:0000256" key="13">
    <source>
        <dbReference type="ARBA" id="ARBA00048679"/>
    </source>
</evidence>
<keyword evidence="8" id="KW-0547">Nucleotide-binding</keyword>
<dbReference type="OrthoDB" id="40902at2759"/>
<comment type="similarity">
    <text evidence="1">Belongs to the protein kinase superfamily. CAMK Ser/Thr protein kinase family. CaMK subfamily.</text>
</comment>
<organism evidence="17 18">
    <name type="scientific">Salix purpurea</name>
    <name type="common">Purple osier willow</name>
    <dbReference type="NCBI Taxonomy" id="77065"/>
    <lineage>
        <taxon>Eukaryota</taxon>
        <taxon>Viridiplantae</taxon>
        <taxon>Streptophyta</taxon>
        <taxon>Embryophyta</taxon>
        <taxon>Tracheophyta</taxon>
        <taxon>Spermatophyta</taxon>
        <taxon>Magnoliopsida</taxon>
        <taxon>eudicotyledons</taxon>
        <taxon>Gunneridae</taxon>
        <taxon>Pentapetalae</taxon>
        <taxon>rosids</taxon>
        <taxon>fabids</taxon>
        <taxon>Malpighiales</taxon>
        <taxon>Salicaceae</taxon>
        <taxon>Saliceae</taxon>
        <taxon>Salix</taxon>
    </lineage>
</organism>
<keyword evidence="9 17" id="KW-0418">Kinase</keyword>
<evidence type="ECO:0000256" key="10">
    <source>
        <dbReference type="ARBA" id="ARBA00022837"/>
    </source>
</evidence>
<feature type="domain" description="Protein kinase" evidence="15">
    <location>
        <begin position="1"/>
        <end position="81"/>
    </location>
</feature>
<gene>
    <name evidence="17" type="ORF">OIU79_008725</name>
</gene>
<accession>A0A9Q0TJA7</accession>
<evidence type="ECO:0000256" key="14">
    <source>
        <dbReference type="SAM" id="Phobius"/>
    </source>
</evidence>
<protein>
    <recommendedName>
        <fullName evidence="2">non-specific serine/threonine protein kinase</fullName>
        <ecNumber evidence="2">2.7.11.1</ecNumber>
    </recommendedName>
</protein>
<keyword evidence="10" id="KW-0106">Calcium</keyword>
<evidence type="ECO:0000256" key="4">
    <source>
        <dbReference type="ARBA" id="ARBA00022553"/>
    </source>
</evidence>
<dbReference type="PROSITE" id="PS50011">
    <property type="entry name" value="PROTEIN_KINASE_DOM"/>
    <property type="match status" value="1"/>
</dbReference>
<dbReference type="PROSITE" id="PS50222">
    <property type="entry name" value="EF_HAND_2"/>
    <property type="match status" value="4"/>
</dbReference>
<keyword evidence="14" id="KW-1133">Transmembrane helix</keyword>
<evidence type="ECO:0000256" key="6">
    <source>
        <dbReference type="ARBA" id="ARBA00022723"/>
    </source>
</evidence>
<dbReference type="InterPro" id="IPR011009">
    <property type="entry name" value="Kinase-like_dom_sf"/>
</dbReference>
<feature type="domain" description="EF-hand" evidence="16">
    <location>
        <begin position="233"/>
        <end position="265"/>
    </location>
</feature>
<evidence type="ECO:0000256" key="1">
    <source>
        <dbReference type="ARBA" id="ARBA00005354"/>
    </source>
</evidence>
<evidence type="ECO:0000259" key="16">
    <source>
        <dbReference type="PROSITE" id="PS50222"/>
    </source>
</evidence>
<dbReference type="SUPFAM" id="SSF56112">
    <property type="entry name" value="Protein kinase-like (PK-like)"/>
    <property type="match status" value="1"/>
</dbReference>
<keyword evidence="14" id="KW-0812">Transmembrane</keyword>
<evidence type="ECO:0000256" key="7">
    <source>
        <dbReference type="ARBA" id="ARBA00022737"/>
    </source>
</evidence>
<dbReference type="InterPro" id="IPR002048">
    <property type="entry name" value="EF_hand_dom"/>
</dbReference>
<dbReference type="GO" id="GO:0005509">
    <property type="term" value="F:calcium ion binding"/>
    <property type="evidence" value="ECO:0007669"/>
    <property type="project" value="InterPro"/>
</dbReference>
<feature type="domain" description="EF-hand" evidence="16">
    <location>
        <begin position="195"/>
        <end position="230"/>
    </location>
</feature>
<comment type="catalytic activity">
    <reaction evidence="12">
        <text>L-threonyl-[protein] + ATP = O-phospho-L-threonyl-[protein] + ADP + H(+)</text>
        <dbReference type="Rhea" id="RHEA:46608"/>
        <dbReference type="Rhea" id="RHEA-COMP:11060"/>
        <dbReference type="Rhea" id="RHEA-COMP:11605"/>
        <dbReference type="ChEBI" id="CHEBI:15378"/>
        <dbReference type="ChEBI" id="CHEBI:30013"/>
        <dbReference type="ChEBI" id="CHEBI:30616"/>
        <dbReference type="ChEBI" id="CHEBI:61977"/>
        <dbReference type="ChEBI" id="CHEBI:456216"/>
        <dbReference type="EC" id="2.7.11.1"/>
    </reaction>
</comment>
<evidence type="ECO:0000256" key="2">
    <source>
        <dbReference type="ARBA" id="ARBA00012513"/>
    </source>
</evidence>
<dbReference type="Gene3D" id="1.10.238.10">
    <property type="entry name" value="EF-hand"/>
    <property type="match status" value="1"/>
</dbReference>
<reference evidence="17" key="2">
    <citation type="journal article" date="2023" name="Int. J. Mol. Sci.">
        <title>De Novo Assembly and Annotation of 11 Diverse Shrub Willow (Salix) Genomes Reveals Novel Gene Organization in Sex-Linked Regions.</title>
        <authorList>
            <person name="Hyden B."/>
            <person name="Feng K."/>
            <person name="Yates T.B."/>
            <person name="Jawdy S."/>
            <person name="Cereghino C."/>
            <person name="Smart L.B."/>
            <person name="Muchero W."/>
        </authorList>
    </citation>
    <scope>NUCLEOTIDE SEQUENCE</scope>
    <source>
        <tissue evidence="17">Shoot tip</tissue>
    </source>
</reference>
<keyword evidence="4" id="KW-0597">Phosphoprotein</keyword>
<sequence length="273" mass="31410">MELRLTFGVLGLYCIFFSVVFHHFGETEQTIFDSILRGHIDFSSAPWPSISSSAKDLVKQMLRADPKERLSAVEVLNHPWMREDGASDKPLDIAVLTRMKQFRAMNKLKKIALKVIAENLSEEEIMGLKEMFKSMDTDNNGTITYEELKAGLPKLGTKLSEFEVRQLMEAADVDGNGTIDYIEFITATMHMNRMEREDHLFKAFEYFDKDKSGYITMEELEQALTKYNMGDAKTIKEIIAEVDTDHDGRINYEEFVAMMRKGNPELGPNRRRK</sequence>
<evidence type="ECO:0000256" key="12">
    <source>
        <dbReference type="ARBA" id="ARBA00047899"/>
    </source>
</evidence>
<evidence type="ECO:0000313" key="18">
    <source>
        <dbReference type="Proteomes" id="UP001151532"/>
    </source>
</evidence>
<evidence type="ECO:0000256" key="11">
    <source>
        <dbReference type="ARBA" id="ARBA00022840"/>
    </source>
</evidence>
<evidence type="ECO:0000256" key="5">
    <source>
        <dbReference type="ARBA" id="ARBA00022679"/>
    </source>
</evidence>